<keyword evidence="1" id="KW-1133">Transmembrane helix</keyword>
<proteinExistence type="predicted"/>
<evidence type="ECO:0000313" key="3">
    <source>
        <dbReference type="Proteomes" id="UP000620139"/>
    </source>
</evidence>
<reference evidence="2" key="1">
    <citation type="submission" date="2020-12" db="EMBL/GenBank/DDBJ databases">
        <title>The genome sequence of Inhella sp. 4Y17.</title>
        <authorList>
            <person name="Liu Y."/>
        </authorList>
    </citation>
    <scope>NUCLEOTIDE SEQUENCE</scope>
    <source>
        <strain evidence="2">4Y10</strain>
    </source>
</reference>
<dbReference type="RefSeq" id="WP_198099112.1">
    <property type="nucleotide sequence ID" value="NZ_JAEDAL010000001.1"/>
</dbReference>
<dbReference type="AlphaFoldDB" id="A0A931IRT0"/>
<keyword evidence="1" id="KW-0812">Transmembrane</keyword>
<keyword evidence="3" id="KW-1185">Reference proteome</keyword>
<name>A0A931IRT0_9BURK</name>
<gene>
    <name evidence="2" type="ORF">I7X43_01450</name>
</gene>
<feature type="transmembrane region" description="Helical" evidence="1">
    <location>
        <begin position="55"/>
        <end position="74"/>
    </location>
</feature>
<protein>
    <submittedName>
        <fullName evidence="2">Uncharacterized protein</fullName>
    </submittedName>
</protein>
<dbReference type="EMBL" id="JAEDAL010000001">
    <property type="protein sequence ID" value="MBH9551500.1"/>
    <property type="molecule type" value="Genomic_DNA"/>
</dbReference>
<comment type="caution">
    <text evidence="2">The sequence shown here is derived from an EMBL/GenBank/DDBJ whole genome shotgun (WGS) entry which is preliminary data.</text>
</comment>
<evidence type="ECO:0000256" key="1">
    <source>
        <dbReference type="SAM" id="Phobius"/>
    </source>
</evidence>
<organism evidence="2 3">
    <name type="scientific">Inhella gelatinilytica</name>
    <dbReference type="NCBI Taxonomy" id="2795030"/>
    <lineage>
        <taxon>Bacteria</taxon>
        <taxon>Pseudomonadati</taxon>
        <taxon>Pseudomonadota</taxon>
        <taxon>Betaproteobacteria</taxon>
        <taxon>Burkholderiales</taxon>
        <taxon>Sphaerotilaceae</taxon>
        <taxon>Inhella</taxon>
    </lineage>
</organism>
<accession>A0A931IRT0</accession>
<keyword evidence="1" id="KW-0472">Membrane</keyword>
<dbReference type="Proteomes" id="UP000620139">
    <property type="component" value="Unassembled WGS sequence"/>
</dbReference>
<sequence>MRVLLFVVHQIWWLAVAYLPIAQFRLRQTYSRSIGCPEAGDCYVPGSEFLLNLDLLIFCSGFVLWPLCVHHFIVRPWLAYRRAATARAQRPNLL</sequence>
<evidence type="ECO:0000313" key="2">
    <source>
        <dbReference type="EMBL" id="MBH9551500.1"/>
    </source>
</evidence>